<dbReference type="EMBL" id="ML210181">
    <property type="protein sequence ID" value="TFK25907.1"/>
    <property type="molecule type" value="Genomic_DNA"/>
</dbReference>
<evidence type="ECO:0000313" key="2">
    <source>
        <dbReference type="Proteomes" id="UP000307440"/>
    </source>
</evidence>
<gene>
    <name evidence="1" type="ORF">FA15DRAFT_668062</name>
</gene>
<sequence length="424" mass="48516">MAFNQPLTGLRTVFSSAVTTLFGLQPKVVIPSLLVGYLTLVQLLRWRNYNLIHRKYQKKWENGELTPQEAQTIMQITVTYEMPLLMRLGLSLALFKTYAIPSISKLLLATKELGSGEKVAKRFADTEIILSTIANCPLSGFKDISLKKDDNTPAQDSRHSIALARMNYLHSRHKISNDDYLYTLSLFIIEPNVWADRYGWRRLSLIERDAPFIFWSEVGKRMGIKDIPGTFEELVSWSKGYEEQYMVPVESNHLVANLTTAELIAAVPQAFGLRKFVERLTICVLEDRVRIAMMQPEQPSYCIAFINALMGFSGFVQRWMLLPRRHPVLAIQTKLPSSSSERSRPNRFRSKPWYKPERSGLGYLLDQLTVKLGIYAALPSHDFRSAGYRLEEVGPLHLEKSGHDETFRDAERIQGCPISELFRP</sequence>
<proteinExistence type="predicted"/>
<name>A0A5C3L012_COPMA</name>
<dbReference type="GO" id="GO:0016491">
    <property type="term" value="F:oxidoreductase activity"/>
    <property type="evidence" value="ECO:0007669"/>
    <property type="project" value="InterPro"/>
</dbReference>
<evidence type="ECO:0000313" key="1">
    <source>
        <dbReference type="EMBL" id="TFK25907.1"/>
    </source>
</evidence>
<dbReference type="InterPro" id="IPR046366">
    <property type="entry name" value="MPAB"/>
</dbReference>
<dbReference type="OrthoDB" id="545169at2759"/>
<dbReference type="STRING" id="230819.A0A5C3L012"/>
<dbReference type="PANTHER" id="PTHR36124">
    <property type="match status" value="1"/>
</dbReference>
<organism evidence="1 2">
    <name type="scientific">Coprinopsis marcescibilis</name>
    <name type="common">Agaric fungus</name>
    <name type="synonym">Psathyrella marcescibilis</name>
    <dbReference type="NCBI Taxonomy" id="230819"/>
    <lineage>
        <taxon>Eukaryota</taxon>
        <taxon>Fungi</taxon>
        <taxon>Dikarya</taxon>
        <taxon>Basidiomycota</taxon>
        <taxon>Agaricomycotina</taxon>
        <taxon>Agaricomycetes</taxon>
        <taxon>Agaricomycetidae</taxon>
        <taxon>Agaricales</taxon>
        <taxon>Agaricineae</taxon>
        <taxon>Psathyrellaceae</taxon>
        <taxon>Coprinopsis</taxon>
    </lineage>
</organism>
<evidence type="ECO:0008006" key="3">
    <source>
        <dbReference type="Google" id="ProtNLM"/>
    </source>
</evidence>
<dbReference type="Proteomes" id="UP000307440">
    <property type="component" value="Unassembled WGS sequence"/>
</dbReference>
<reference evidence="1 2" key="1">
    <citation type="journal article" date="2019" name="Nat. Ecol. Evol.">
        <title>Megaphylogeny resolves global patterns of mushroom evolution.</title>
        <authorList>
            <person name="Varga T."/>
            <person name="Krizsan K."/>
            <person name="Foldi C."/>
            <person name="Dima B."/>
            <person name="Sanchez-Garcia M."/>
            <person name="Sanchez-Ramirez S."/>
            <person name="Szollosi G.J."/>
            <person name="Szarkandi J.G."/>
            <person name="Papp V."/>
            <person name="Albert L."/>
            <person name="Andreopoulos W."/>
            <person name="Angelini C."/>
            <person name="Antonin V."/>
            <person name="Barry K.W."/>
            <person name="Bougher N.L."/>
            <person name="Buchanan P."/>
            <person name="Buyck B."/>
            <person name="Bense V."/>
            <person name="Catcheside P."/>
            <person name="Chovatia M."/>
            <person name="Cooper J."/>
            <person name="Damon W."/>
            <person name="Desjardin D."/>
            <person name="Finy P."/>
            <person name="Geml J."/>
            <person name="Haridas S."/>
            <person name="Hughes K."/>
            <person name="Justo A."/>
            <person name="Karasinski D."/>
            <person name="Kautmanova I."/>
            <person name="Kiss B."/>
            <person name="Kocsube S."/>
            <person name="Kotiranta H."/>
            <person name="LaButti K.M."/>
            <person name="Lechner B.E."/>
            <person name="Liimatainen K."/>
            <person name="Lipzen A."/>
            <person name="Lukacs Z."/>
            <person name="Mihaltcheva S."/>
            <person name="Morgado L.N."/>
            <person name="Niskanen T."/>
            <person name="Noordeloos M.E."/>
            <person name="Ohm R.A."/>
            <person name="Ortiz-Santana B."/>
            <person name="Ovrebo C."/>
            <person name="Racz N."/>
            <person name="Riley R."/>
            <person name="Savchenko A."/>
            <person name="Shiryaev A."/>
            <person name="Soop K."/>
            <person name="Spirin V."/>
            <person name="Szebenyi C."/>
            <person name="Tomsovsky M."/>
            <person name="Tulloss R.E."/>
            <person name="Uehling J."/>
            <person name="Grigoriev I.V."/>
            <person name="Vagvolgyi C."/>
            <person name="Papp T."/>
            <person name="Martin F.M."/>
            <person name="Miettinen O."/>
            <person name="Hibbett D.S."/>
            <person name="Nagy L.G."/>
        </authorList>
    </citation>
    <scope>NUCLEOTIDE SEQUENCE [LARGE SCALE GENOMIC DNA]</scope>
    <source>
        <strain evidence="1 2">CBS 121175</strain>
    </source>
</reference>
<keyword evidence="2" id="KW-1185">Reference proteome</keyword>
<accession>A0A5C3L012</accession>
<dbReference type="AlphaFoldDB" id="A0A5C3L012"/>
<protein>
    <recommendedName>
        <fullName evidence="3">ER-bound oxygenase mpaB/mpaB'/Rubber oxygenase catalytic domain-containing protein</fullName>
    </recommendedName>
</protein>
<dbReference type="PANTHER" id="PTHR36124:SF1">
    <property type="entry name" value="ER-BOUND OXYGENASE MPAB_MPAB'_RUBBER OXYGENASE CATALYTIC DOMAIN-CONTAINING PROTEIN"/>
    <property type="match status" value="1"/>
</dbReference>